<dbReference type="Pfam" id="PF08125">
    <property type="entry name" value="Mannitol_dh_C"/>
    <property type="match status" value="1"/>
</dbReference>
<dbReference type="InterPro" id="IPR013328">
    <property type="entry name" value="6PGD_dom2"/>
</dbReference>
<evidence type="ECO:0000256" key="1">
    <source>
        <dbReference type="ARBA" id="ARBA00023002"/>
    </source>
</evidence>
<evidence type="ECO:0000313" key="6">
    <source>
        <dbReference type="Proteomes" id="UP001500326"/>
    </source>
</evidence>
<dbReference type="InterPro" id="IPR008927">
    <property type="entry name" value="6-PGluconate_DH-like_C_sf"/>
</dbReference>
<dbReference type="PRINTS" id="PR00084">
    <property type="entry name" value="MTLDHDRGNASE"/>
</dbReference>
<gene>
    <name evidence="5" type="ORF">GCM10009777_31180</name>
</gene>
<dbReference type="Proteomes" id="UP001500326">
    <property type="component" value="Unassembled WGS sequence"/>
</dbReference>
<feature type="domain" description="Mannitol dehydrogenase C-terminal" evidence="4">
    <location>
        <begin position="292"/>
        <end position="467"/>
    </location>
</feature>
<dbReference type="SUPFAM" id="SSF48179">
    <property type="entry name" value="6-phosphogluconate dehydrogenase C-terminal domain-like"/>
    <property type="match status" value="1"/>
</dbReference>
<dbReference type="PANTHER" id="PTHR43362:SF1">
    <property type="entry name" value="MANNITOL DEHYDROGENASE 2-RELATED"/>
    <property type="match status" value="1"/>
</dbReference>
<proteinExistence type="predicted"/>
<comment type="caution">
    <text evidence="5">The sequence shown here is derived from an EMBL/GenBank/DDBJ whole genome shotgun (WGS) entry which is preliminary data.</text>
</comment>
<dbReference type="SUPFAM" id="SSF51735">
    <property type="entry name" value="NAD(P)-binding Rossmann-fold domains"/>
    <property type="match status" value="1"/>
</dbReference>
<evidence type="ECO:0000259" key="3">
    <source>
        <dbReference type="Pfam" id="PF01232"/>
    </source>
</evidence>
<comment type="catalytic activity">
    <reaction evidence="2">
        <text>D-mannitol 1-phosphate + NAD(+) = beta-D-fructose 6-phosphate + NADH + H(+)</text>
        <dbReference type="Rhea" id="RHEA:19661"/>
        <dbReference type="ChEBI" id="CHEBI:15378"/>
        <dbReference type="ChEBI" id="CHEBI:57540"/>
        <dbReference type="ChEBI" id="CHEBI:57634"/>
        <dbReference type="ChEBI" id="CHEBI:57945"/>
        <dbReference type="ChEBI" id="CHEBI:61381"/>
        <dbReference type="EC" id="1.1.1.17"/>
    </reaction>
</comment>
<dbReference type="Gene3D" id="1.10.1040.10">
    <property type="entry name" value="N-(1-d-carboxylethyl)-l-norvaline Dehydrogenase, domain 2"/>
    <property type="match status" value="1"/>
</dbReference>
<dbReference type="InterPro" id="IPR050988">
    <property type="entry name" value="Mannitol_DH/Oxidoreductase"/>
</dbReference>
<dbReference type="PANTHER" id="PTHR43362">
    <property type="entry name" value="MANNITOL DEHYDROGENASE DSF1-RELATED"/>
    <property type="match status" value="1"/>
</dbReference>
<accession>A0ABP5E8G5</accession>
<dbReference type="Gene3D" id="3.40.50.720">
    <property type="entry name" value="NAD(P)-binding Rossmann-like Domain"/>
    <property type="match status" value="1"/>
</dbReference>
<dbReference type="EMBL" id="BAAAOH010000001">
    <property type="protein sequence ID" value="GAA1993375.1"/>
    <property type="molecule type" value="Genomic_DNA"/>
</dbReference>
<dbReference type="InterPro" id="IPR036291">
    <property type="entry name" value="NAD(P)-bd_dom_sf"/>
</dbReference>
<name>A0ABP5E8G5_9MICO</name>
<evidence type="ECO:0000313" key="5">
    <source>
        <dbReference type="EMBL" id="GAA1993375.1"/>
    </source>
</evidence>
<evidence type="ECO:0000259" key="4">
    <source>
        <dbReference type="Pfam" id="PF08125"/>
    </source>
</evidence>
<organism evidence="5 6">
    <name type="scientific">Microbacterium pumilum</name>
    <dbReference type="NCBI Taxonomy" id="344165"/>
    <lineage>
        <taxon>Bacteria</taxon>
        <taxon>Bacillati</taxon>
        <taxon>Actinomycetota</taxon>
        <taxon>Actinomycetes</taxon>
        <taxon>Micrococcales</taxon>
        <taxon>Microbacteriaceae</taxon>
        <taxon>Microbacterium</taxon>
    </lineage>
</organism>
<dbReference type="InterPro" id="IPR013131">
    <property type="entry name" value="Mannitol_DH_N"/>
</dbReference>
<evidence type="ECO:0000256" key="2">
    <source>
        <dbReference type="ARBA" id="ARBA00048615"/>
    </source>
</evidence>
<dbReference type="Pfam" id="PF01232">
    <property type="entry name" value="Mannitol_dh"/>
    <property type="match status" value="1"/>
</dbReference>
<feature type="domain" description="Mannitol dehydrogenase N-terminal" evidence="3">
    <location>
        <begin position="28"/>
        <end position="283"/>
    </location>
</feature>
<sequence length="474" mass="50403">MKETVTADLNRFALAERTGSRVDAAPVRIAHLGLGAFHRAHQAWYTDVADDANEWGIAAFTGRSPVAAEDLQAQDGLYSVLVRSADDDDVRIVDSISEAVDGARVDRLIDTVAAPRTALVTLTITEAGYALGADGRPDVANAAVAADLDWLRRNLGAARFDLSAAPRTALARLLAGVEARRRVGAGDLAIVSCDNLPDNGALTRGGLLGLADLAGSSETREYVADHVAFVSTSIDRITPKTTPEDISLVAAATGWNDRAPVVTEPFHDWVLSGEFPSGRPEWERGGARFVDDIDPFERRKLSLLNGSHTLMAYAGAARGHLTVAQAIADPTVRSWVEEYWSEAVRHLPAEGLELEAYRAALLTRFENARIQHLLRQIGQDGTTKLRVRIAPLLKAERAAGRDGAASVRAIGAWVAAARRGELPADRVGDSLAAAASESGERGVVALLRLVDDELADDPSIVAAVAGAAAAFERV</sequence>
<keyword evidence="1" id="KW-0560">Oxidoreductase</keyword>
<dbReference type="InterPro" id="IPR013118">
    <property type="entry name" value="Mannitol_DH_C"/>
</dbReference>
<dbReference type="InterPro" id="IPR000669">
    <property type="entry name" value="Mannitol_DH"/>
</dbReference>
<protein>
    <submittedName>
        <fullName evidence="5">Mannitol dehydrogenase family protein</fullName>
    </submittedName>
</protein>
<keyword evidence="6" id="KW-1185">Reference proteome</keyword>
<dbReference type="RefSeq" id="WP_344064276.1">
    <property type="nucleotide sequence ID" value="NZ_BAAAOH010000001.1"/>
</dbReference>
<reference evidence="6" key="1">
    <citation type="journal article" date="2019" name="Int. J. Syst. Evol. Microbiol.">
        <title>The Global Catalogue of Microorganisms (GCM) 10K type strain sequencing project: providing services to taxonomists for standard genome sequencing and annotation.</title>
        <authorList>
            <consortium name="The Broad Institute Genomics Platform"/>
            <consortium name="The Broad Institute Genome Sequencing Center for Infectious Disease"/>
            <person name="Wu L."/>
            <person name="Ma J."/>
        </authorList>
    </citation>
    <scope>NUCLEOTIDE SEQUENCE [LARGE SCALE GENOMIC DNA]</scope>
    <source>
        <strain evidence="6">JCM 14902</strain>
    </source>
</reference>